<dbReference type="PROSITE" id="PS01096">
    <property type="entry name" value="PPIC_PPIASE_1"/>
    <property type="match status" value="2"/>
</dbReference>
<dbReference type="Pfam" id="PF00639">
    <property type="entry name" value="Rotamase"/>
    <property type="match status" value="2"/>
</dbReference>
<keyword evidence="5 7" id="KW-0143">Chaperone</keyword>
<comment type="catalytic activity">
    <reaction evidence="7">
        <text>[protein]-peptidylproline (omega=180) = [protein]-peptidylproline (omega=0)</text>
        <dbReference type="Rhea" id="RHEA:16237"/>
        <dbReference type="Rhea" id="RHEA-COMP:10747"/>
        <dbReference type="Rhea" id="RHEA-COMP:10748"/>
        <dbReference type="ChEBI" id="CHEBI:83833"/>
        <dbReference type="ChEBI" id="CHEBI:83834"/>
        <dbReference type="EC" id="5.2.1.8"/>
    </reaction>
</comment>
<evidence type="ECO:0000313" key="9">
    <source>
        <dbReference type="EMBL" id="MFC6281737.1"/>
    </source>
</evidence>
<evidence type="ECO:0000256" key="2">
    <source>
        <dbReference type="ARBA" id="ARBA00022737"/>
    </source>
</evidence>
<feature type="domain" description="PpiC" evidence="8">
    <location>
        <begin position="218"/>
        <end position="319"/>
    </location>
</feature>
<sequence length="477" mass="51851">MTKYFVPYRAPVCNGAAGTSVRGALLALLLALPVLLVQAQTLRPSGQLRAPDAARASAAGAGAAAGGQRQADFIVAVVNSEPVTNNEVRAKLIRVEQQLTQQGAVLPPRAELLRQVLERLISDKAQLQLARTSGVRVDDNAVENAVLGVAQQNQMTIEELRRRLTADGISYGQFRSELKDELLVSRLRQREVDSRVSVTEADIDQFLRDQEGNNDQSSLEINLAQILVAVPENATPEQVAALQAKATQAADRARAGADFAVLANEFSDSPSKAAGGQMGLRSAERYPPLFLEATKDLRTGGIAGPVRSGAGFHILKVVEKRQAGMPGVNITQTHARHILLRLSPQLNEAAAREKLADIKKRIAEGQLDFATAARENSADGSAKDGGDLGWTNPGSFVPEFEQVMNGLAPGQVSDPLTSRFGVHLIQVLERRNTQLSTRDQREMVRNILREKKQEEAYALWAQEVRGRAYVEYREPPQ</sequence>
<keyword evidence="10" id="KW-1185">Reference proteome</keyword>
<dbReference type="InterPro" id="IPR046357">
    <property type="entry name" value="PPIase_dom_sf"/>
</dbReference>
<evidence type="ECO:0000256" key="4">
    <source>
        <dbReference type="ARBA" id="ARBA00023110"/>
    </source>
</evidence>
<proteinExistence type="inferred from homology"/>
<accession>A0ABW1TY71</accession>
<dbReference type="Gene3D" id="3.10.50.40">
    <property type="match status" value="2"/>
</dbReference>
<dbReference type="Pfam" id="PF09312">
    <property type="entry name" value="SurA_N"/>
    <property type="match status" value="1"/>
</dbReference>
<name>A0ABW1TY71_9BURK</name>
<dbReference type="GO" id="GO:0003755">
    <property type="term" value="F:peptidyl-prolyl cis-trans isomerase activity"/>
    <property type="evidence" value="ECO:0007669"/>
    <property type="project" value="UniProtKB-EC"/>
</dbReference>
<keyword evidence="2 7" id="KW-0677">Repeat</keyword>
<comment type="function">
    <text evidence="7">Chaperone involved in the correct folding and assembly of outer membrane proteins. Recognizes specific patterns of aromatic residues and the orientation of their side chains, which are found more frequently in integral outer membrane proteins. May act in both early periplasmic and late outer membrane-associated steps of protein maturation.</text>
</comment>
<dbReference type="RefSeq" id="WP_371437343.1">
    <property type="nucleotide sequence ID" value="NZ_JBHSRS010000018.1"/>
</dbReference>
<dbReference type="SUPFAM" id="SSF109998">
    <property type="entry name" value="Triger factor/SurA peptide-binding domain-like"/>
    <property type="match status" value="1"/>
</dbReference>
<dbReference type="InterPro" id="IPR027304">
    <property type="entry name" value="Trigger_fact/SurA_dom_sf"/>
</dbReference>
<organism evidence="9 10">
    <name type="scientific">Polaromonas aquatica</name>
    <dbReference type="NCBI Taxonomy" id="332657"/>
    <lineage>
        <taxon>Bacteria</taxon>
        <taxon>Pseudomonadati</taxon>
        <taxon>Pseudomonadota</taxon>
        <taxon>Betaproteobacteria</taxon>
        <taxon>Burkholderiales</taxon>
        <taxon>Comamonadaceae</taxon>
        <taxon>Polaromonas</taxon>
    </lineage>
</organism>
<evidence type="ECO:0000256" key="7">
    <source>
        <dbReference type="HAMAP-Rule" id="MF_01183"/>
    </source>
</evidence>
<dbReference type="InterPro" id="IPR015391">
    <property type="entry name" value="SurA_N"/>
</dbReference>
<evidence type="ECO:0000256" key="1">
    <source>
        <dbReference type="ARBA" id="ARBA00022729"/>
    </source>
</evidence>
<protein>
    <recommendedName>
        <fullName evidence="7">Chaperone SurA</fullName>
    </recommendedName>
    <alternativeName>
        <fullName evidence="7">Peptidyl-prolyl cis-trans isomerase SurA</fullName>
        <shortName evidence="7">PPIase SurA</shortName>
        <ecNumber evidence="7">5.2.1.8</ecNumber>
    </alternativeName>
    <alternativeName>
        <fullName evidence="7">Rotamase SurA</fullName>
    </alternativeName>
</protein>
<comment type="caution">
    <text evidence="9">The sequence shown here is derived from an EMBL/GenBank/DDBJ whole genome shotgun (WGS) entry which is preliminary data.</text>
</comment>
<keyword evidence="4 7" id="KW-0697">Rotamase</keyword>
<keyword evidence="3 7" id="KW-0574">Periplasm</keyword>
<gene>
    <name evidence="7" type="primary">surA</name>
    <name evidence="9" type="ORF">ACFQND_10890</name>
</gene>
<keyword evidence="6 7" id="KW-0413">Isomerase</keyword>
<dbReference type="EC" id="5.2.1.8" evidence="7"/>
<evidence type="ECO:0000256" key="6">
    <source>
        <dbReference type="ARBA" id="ARBA00023235"/>
    </source>
</evidence>
<keyword evidence="1 7" id="KW-0732">Signal</keyword>
<dbReference type="EMBL" id="JBHSRS010000018">
    <property type="protein sequence ID" value="MFC6281737.1"/>
    <property type="molecule type" value="Genomic_DNA"/>
</dbReference>
<dbReference type="InterPro" id="IPR023034">
    <property type="entry name" value="PPIase_SurA"/>
</dbReference>
<dbReference type="Gene3D" id="1.10.4030.10">
    <property type="entry name" value="Porin chaperone SurA, peptide-binding domain"/>
    <property type="match status" value="1"/>
</dbReference>
<dbReference type="SUPFAM" id="SSF54534">
    <property type="entry name" value="FKBP-like"/>
    <property type="match status" value="2"/>
</dbReference>
<dbReference type="PANTHER" id="PTHR47637">
    <property type="entry name" value="CHAPERONE SURA"/>
    <property type="match status" value="1"/>
</dbReference>
<dbReference type="InterPro" id="IPR050280">
    <property type="entry name" value="OMP_Chaperone_SurA"/>
</dbReference>
<dbReference type="InterPro" id="IPR000297">
    <property type="entry name" value="PPIase_PpiC"/>
</dbReference>
<dbReference type="InterPro" id="IPR023058">
    <property type="entry name" value="PPIase_PpiC_CS"/>
</dbReference>
<comment type="domain">
    <text evidence="7">The PPIase activity resides only in the second parvulin domain. The N-terminal region and the C-terminal tail are necessary and sufficient for the chaperone activity of SurA. The PPIase activity is dispensable for SurA to function as a chaperone. The N-terminal region and the C-terminal tail are also required for porin recognition.</text>
</comment>
<evidence type="ECO:0000313" key="10">
    <source>
        <dbReference type="Proteomes" id="UP001596270"/>
    </source>
</evidence>
<dbReference type="PANTHER" id="PTHR47637:SF1">
    <property type="entry name" value="CHAPERONE SURA"/>
    <property type="match status" value="1"/>
</dbReference>
<evidence type="ECO:0000256" key="5">
    <source>
        <dbReference type="ARBA" id="ARBA00023186"/>
    </source>
</evidence>
<comment type="subcellular location">
    <subcellularLocation>
        <location evidence="7">Periplasm</location>
    </subcellularLocation>
    <text evidence="7">Is capable of associating with the outer membrane.</text>
</comment>
<feature type="domain" description="PpiC" evidence="8">
    <location>
        <begin position="330"/>
        <end position="429"/>
    </location>
</feature>
<evidence type="ECO:0000256" key="3">
    <source>
        <dbReference type="ARBA" id="ARBA00022764"/>
    </source>
</evidence>
<dbReference type="HAMAP" id="MF_01183">
    <property type="entry name" value="Chaperone_SurA"/>
    <property type="match status" value="1"/>
</dbReference>
<reference evidence="10" key="1">
    <citation type="journal article" date="2019" name="Int. J. Syst. Evol. Microbiol.">
        <title>The Global Catalogue of Microorganisms (GCM) 10K type strain sequencing project: providing services to taxonomists for standard genome sequencing and annotation.</title>
        <authorList>
            <consortium name="The Broad Institute Genomics Platform"/>
            <consortium name="The Broad Institute Genome Sequencing Center for Infectious Disease"/>
            <person name="Wu L."/>
            <person name="Ma J."/>
        </authorList>
    </citation>
    <scope>NUCLEOTIDE SEQUENCE [LARGE SCALE GENOMIC DNA]</scope>
    <source>
        <strain evidence="10">CCUG 39402</strain>
    </source>
</reference>
<evidence type="ECO:0000259" key="8">
    <source>
        <dbReference type="PROSITE" id="PS50198"/>
    </source>
</evidence>
<dbReference type="PROSITE" id="PS50198">
    <property type="entry name" value="PPIC_PPIASE_2"/>
    <property type="match status" value="2"/>
</dbReference>
<dbReference type="Proteomes" id="UP001596270">
    <property type="component" value="Unassembled WGS sequence"/>
</dbReference>